<evidence type="ECO:0000259" key="7">
    <source>
        <dbReference type="SMART" id="SM00244"/>
    </source>
</evidence>
<dbReference type="GO" id="GO:0006508">
    <property type="term" value="P:proteolysis"/>
    <property type="evidence" value="ECO:0007669"/>
    <property type="project" value="UniProtKB-KW"/>
</dbReference>
<evidence type="ECO:0000256" key="6">
    <source>
        <dbReference type="PIRNR" id="PIRNR005651"/>
    </source>
</evidence>
<dbReference type="InterPro" id="IPR010200">
    <property type="entry name" value="HflC"/>
</dbReference>
<dbReference type="PANTHER" id="PTHR42911">
    <property type="entry name" value="MODULATOR OF FTSH PROTEASE HFLC"/>
    <property type="match status" value="1"/>
</dbReference>
<evidence type="ECO:0000256" key="5">
    <source>
        <dbReference type="ARBA" id="ARBA00023136"/>
    </source>
</evidence>
<comment type="caution">
    <text evidence="8">The sequence shown here is derived from an EMBL/GenBank/DDBJ whole genome shotgun (WGS) entry which is preliminary data.</text>
</comment>
<evidence type="ECO:0000256" key="1">
    <source>
        <dbReference type="ARBA" id="ARBA00004167"/>
    </source>
</evidence>
<dbReference type="SUPFAM" id="SSF117892">
    <property type="entry name" value="Band 7/SPFH domain"/>
    <property type="match status" value="1"/>
</dbReference>
<evidence type="ECO:0000313" key="8">
    <source>
        <dbReference type="EMBL" id="PXW55847.1"/>
    </source>
</evidence>
<keyword evidence="5" id="KW-0472">Membrane</keyword>
<keyword evidence="8" id="KW-0645">Protease</keyword>
<evidence type="ECO:0000256" key="4">
    <source>
        <dbReference type="ARBA" id="ARBA00022989"/>
    </source>
</evidence>
<dbReference type="PRINTS" id="PR00721">
    <property type="entry name" value="STOMATIN"/>
</dbReference>
<accession>A0A2V3U187</accession>
<proteinExistence type="inferred from homology"/>
<sequence length="311" mass="34460">MSSALKTVGIIAVLILLVVFYSATFVVSQTQQALVLRFGGVRQVISSPGLYFKVPLIESVVYLDKRVLDLNLPEQEVIASDQKRLVVDAFTRYRITDPVRFYQTVSNVAGANLRLANIINSTVRQFVADATFTEIVRTRREELMQRIRQEVNTQANGLGISVVDVRLRRVDLPQQNSQAVFQRMQTERQREAADIRAQGSELAQGIRARADREVTVIKAEASQKAETLRGEGDAESNRIYAEAYNRDPSFFAFFRSMQAYETGLGAQAAGGTRLVLSPNSDFFRYFVDPAGKLPGQATPPAARQGAPAANP</sequence>
<dbReference type="Pfam" id="PF01145">
    <property type="entry name" value="Band_7"/>
    <property type="match status" value="1"/>
</dbReference>
<comment type="subcellular location">
    <subcellularLocation>
        <location evidence="1">Membrane</location>
        <topology evidence="1">Single-pass membrane protein</topology>
    </subcellularLocation>
</comment>
<dbReference type="GO" id="GO:0016020">
    <property type="term" value="C:membrane"/>
    <property type="evidence" value="ECO:0007669"/>
    <property type="project" value="UniProtKB-SubCell"/>
</dbReference>
<protein>
    <recommendedName>
        <fullName evidence="6">Protein HflC</fullName>
    </recommendedName>
</protein>
<dbReference type="AlphaFoldDB" id="A0A2V3U187"/>
<dbReference type="PIRSF" id="PIRSF005651">
    <property type="entry name" value="HflC"/>
    <property type="match status" value="1"/>
</dbReference>
<dbReference type="InterPro" id="IPR001972">
    <property type="entry name" value="Stomatin_HflK_fam"/>
</dbReference>
<name>A0A2V3U187_9HYPH</name>
<dbReference type="InterPro" id="IPR036013">
    <property type="entry name" value="Band_7/SPFH_dom_sf"/>
</dbReference>
<dbReference type="OrthoDB" id="9812991at2"/>
<evidence type="ECO:0000313" key="9">
    <source>
        <dbReference type="Proteomes" id="UP000248021"/>
    </source>
</evidence>
<dbReference type="Proteomes" id="UP000248021">
    <property type="component" value="Unassembled WGS sequence"/>
</dbReference>
<dbReference type="SMART" id="SM00244">
    <property type="entry name" value="PHB"/>
    <property type="match status" value="1"/>
</dbReference>
<comment type="similarity">
    <text evidence="2 6">Belongs to the band 7/mec-2 family. HflC subfamily.</text>
</comment>
<dbReference type="PANTHER" id="PTHR42911:SF1">
    <property type="entry name" value="MODULATOR OF FTSH PROTEASE HFLC"/>
    <property type="match status" value="1"/>
</dbReference>
<organism evidence="8 9">
    <name type="scientific">Chelatococcus asaccharovorans</name>
    <dbReference type="NCBI Taxonomy" id="28210"/>
    <lineage>
        <taxon>Bacteria</taxon>
        <taxon>Pseudomonadati</taxon>
        <taxon>Pseudomonadota</taxon>
        <taxon>Alphaproteobacteria</taxon>
        <taxon>Hyphomicrobiales</taxon>
        <taxon>Chelatococcaceae</taxon>
        <taxon>Chelatococcus</taxon>
    </lineage>
</organism>
<keyword evidence="4" id="KW-1133">Transmembrane helix</keyword>
<evidence type="ECO:0000256" key="2">
    <source>
        <dbReference type="ARBA" id="ARBA00007862"/>
    </source>
</evidence>
<comment type="function">
    <text evidence="6">HflC and HflK could regulate a protease.</text>
</comment>
<dbReference type="GO" id="GO:0008233">
    <property type="term" value="F:peptidase activity"/>
    <property type="evidence" value="ECO:0007669"/>
    <property type="project" value="UniProtKB-KW"/>
</dbReference>
<feature type="domain" description="Band 7" evidence="7">
    <location>
        <begin position="22"/>
        <end position="184"/>
    </location>
</feature>
<keyword evidence="9" id="KW-1185">Reference proteome</keyword>
<evidence type="ECO:0000256" key="3">
    <source>
        <dbReference type="ARBA" id="ARBA00022692"/>
    </source>
</evidence>
<keyword evidence="8" id="KW-0378">Hydrolase</keyword>
<dbReference type="RefSeq" id="WP_110376610.1">
    <property type="nucleotide sequence ID" value="NZ_CAKNFM010000006.1"/>
</dbReference>
<dbReference type="InterPro" id="IPR001107">
    <property type="entry name" value="Band_7"/>
</dbReference>
<keyword evidence="3" id="KW-0812">Transmembrane</keyword>
<dbReference type="EMBL" id="QJJK01000009">
    <property type="protein sequence ID" value="PXW55847.1"/>
    <property type="molecule type" value="Genomic_DNA"/>
</dbReference>
<dbReference type="Gene3D" id="3.30.479.30">
    <property type="entry name" value="Band 7 domain"/>
    <property type="match status" value="1"/>
</dbReference>
<reference evidence="8 9" key="1">
    <citation type="submission" date="2018-05" db="EMBL/GenBank/DDBJ databases">
        <title>Genomic Encyclopedia of Type Strains, Phase IV (KMG-IV): sequencing the most valuable type-strain genomes for metagenomic binning, comparative biology and taxonomic classification.</title>
        <authorList>
            <person name="Goeker M."/>
        </authorList>
    </citation>
    <scope>NUCLEOTIDE SEQUENCE [LARGE SCALE GENOMIC DNA]</scope>
    <source>
        <strain evidence="8 9">DSM 6462</strain>
    </source>
</reference>
<gene>
    <name evidence="8" type="ORF">C7450_109260</name>
</gene>
<dbReference type="CDD" id="cd03405">
    <property type="entry name" value="SPFH_HflC"/>
    <property type="match status" value="1"/>
</dbReference>